<name>A0ABX7SI47_9CAUL</name>
<sequence>MMMKAVTAAIAALGLAALFGGGWMLWRSTAIAHGTAPDGPAMHIEVVAPVEPELAPSPILAVGEFSNGYEHDPERMASLTPHGQDEAAQDSAWIEPTPPLPPPSVVVIGGPAPAAMPRVVRLDPDDYSFGFDRPLPEAVAGMAPIDPTGASADINDAW</sequence>
<evidence type="ECO:0000313" key="1">
    <source>
        <dbReference type="EMBL" id="QTC86560.1"/>
    </source>
</evidence>
<gene>
    <name evidence="1" type="ORF">IFE19_10375</name>
</gene>
<organism evidence="1 2">
    <name type="scientific">Brevundimonas pondensis</name>
    <dbReference type="NCBI Taxonomy" id="2774189"/>
    <lineage>
        <taxon>Bacteria</taxon>
        <taxon>Pseudomonadati</taxon>
        <taxon>Pseudomonadota</taxon>
        <taxon>Alphaproteobacteria</taxon>
        <taxon>Caulobacterales</taxon>
        <taxon>Caulobacteraceae</taxon>
        <taxon>Brevundimonas</taxon>
    </lineage>
</organism>
<reference evidence="1 2" key="1">
    <citation type="submission" date="2020-09" db="EMBL/GenBank/DDBJ databases">
        <title>Brevundimonas sp. LVF1 isolated from an oligotrophic pond in Goettingen, Germany.</title>
        <authorList>
            <person name="Friedrich I."/>
            <person name="Klassen A."/>
            <person name="Neubauer H."/>
            <person name="Schneider D."/>
            <person name="Hertel R."/>
            <person name="Daniel R."/>
        </authorList>
    </citation>
    <scope>NUCLEOTIDE SEQUENCE [LARGE SCALE GENOMIC DNA]</scope>
    <source>
        <strain evidence="1 2">LVF1</strain>
    </source>
</reference>
<keyword evidence="2" id="KW-1185">Reference proteome</keyword>
<dbReference type="EMBL" id="CP062006">
    <property type="protein sequence ID" value="QTC86560.1"/>
    <property type="molecule type" value="Genomic_DNA"/>
</dbReference>
<evidence type="ECO:0000313" key="2">
    <source>
        <dbReference type="Proteomes" id="UP000663942"/>
    </source>
</evidence>
<protein>
    <submittedName>
        <fullName evidence="1">Uncharacterized protein</fullName>
    </submittedName>
</protein>
<dbReference type="RefSeq" id="WP_207822039.1">
    <property type="nucleotide sequence ID" value="NZ_CP062006.1"/>
</dbReference>
<dbReference type="Proteomes" id="UP000663942">
    <property type="component" value="Chromosome"/>
</dbReference>
<accession>A0ABX7SI47</accession>
<proteinExistence type="predicted"/>